<dbReference type="EC" id="2.7.1.91" evidence="7"/>
<dbReference type="RefSeq" id="XP_011200433.2">
    <property type="nucleotide sequence ID" value="XM_011202131.4"/>
</dbReference>
<name>A0A034V9B9_BACDO</name>
<dbReference type="Gene3D" id="2.60.200.40">
    <property type="match status" value="1"/>
</dbReference>
<dbReference type="GO" id="GO:0046512">
    <property type="term" value="P:sphingosine biosynthetic process"/>
    <property type="evidence" value="ECO:0007669"/>
    <property type="project" value="TreeGrafter"/>
</dbReference>
<dbReference type="Pfam" id="PF19279">
    <property type="entry name" value="YegS_C"/>
    <property type="match status" value="1"/>
</dbReference>
<dbReference type="FunFam" id="3.40.50.10330:FF:000005">
    <property type="entry name" value="Sphingosine kinase 2"/>
    <property type="match status" value="1"/>
</dbReference>
<dbReference type="AlphaFoldDB" id="A0A034V9B9"/>
<dbReference type="EMBL" id="GAKP01019833">
    <property type="protein sequence ID" value="JAC39119.1"/>
    <property type="molecule type" value="Transcribed_RNA"/>
</dbReference>
<dbReference type="KEGG" id="bdr:105224139"/>
<dbReference type="InterPro" id="IPR001206">
    <property type="entry name" value="Diacylglycerol_kinase_cat_dom"/>
</dbReference>
<dbReference type="InterPro" id="IPR017438">
    <property type="entry name" value="ATP-NAD_kinase_N"/>
</dbReference>
<dbReference type="PANTHER" id="PTHR12358:SF112">
    <property type="entry name" value="LD11247P-RELATED"/>
    <property type="match status" value="1"/>
</dbReference>
<dbReference type="Proteomes" id="UP001652620">
    <property type="component" value="Chromosome 4"/>
</dbReference>
<evidence type="ECO:0000256" key="5">
    <source>
        <dbReference type="ARBA" id="ARBA00022840"/>
    </source>
</evidence>
<gene>
    <name evidence="9" type="primary">SPHKA</name>
    <name evidence="11" type="synonym">LOC105224139</name>
</gene>
<reference evidence="11" key="2">
    <citation type="submission" date="2022-04" db="UniProtKB">
        <authorList>
            <consortium name="RefSeq"/>
        </authorList>
    </citation>
    <scope>IDENTIFICATION</scope>
    <source>
        <strain evidence="11">Punador</strain>
    </source>
</reference>
<dbReference type="SUPFAM" id="SSF111331">
    <property type="entry name" value="NAD kinase/diacylglycerol kinase-like"/>
    <property type="match status" value="1"/>
</dbReference>
<dbReference type="Gene3D" id="3.40.50.10330">
    <property type="entry name" value="Probable inorganic polyphosphate/atp-NAD kinase, domain 1"/>
    <property type="match status" value="1"/>
</dbReference>
<evidence type="ECO:0000259" key="8">
    <source>
        <dbReference type="PROSITE" id="PS50146"/>
    </source>
</evidence>
<dbReference type="PROSITE" id="PS50146">
    <property type="entry name" value="DAGK"/>
    <property type="match status" value="1"/>
</dbReference>
<dbReference type="GO" id="GO:0016020">
    <property type="term" value="C:membrane"/>
    <property type="evidence" value="ECO:0007669"/>
    <property type="project" value="TreeGrafter"/>
</dbReference>
<evidence type="ECO:0000256" key="6">
    <source>
        <dbReference type="ARBA" id="ARBA00023136"/>
    </source>
</evidence>
<dbReference type="GO" id="GO:0042981">
    <property type="term" value="P:regulation of apoptotic process"/>
    <property type="evidence" value="ECO:0007669"/>
    <property type="project" value="UniProtKB-ARBA"/>
</dbReference>
<dbReference type="GO" id="GO:0008481">
    <property type="term" value="F:sphingosine kinase activity"/>
    <property type="evidence" value="ECO:0007669"/>
    <property type="project" value="UniProtKB-EC"/>
</dbReference>
<dbReference type="InterPro" id="IPR050187">
    <property type="entry name" value="Lipid_Phosphate_FormReg"/>
</dbReference>
<dbReference type="PANTHER" id="PTHR12358">
    <property type="entry name" value="SPHINGOSINE KINASE"/>
    <property type="match status" value="1"/>
</dbReference>
<proteinExistence type="predicted"/>
<evidence type="ECO:0000313" key="10">
    <source>
        <dbReference type="Proteomes" id="UP001652620"/>
    </source>
</evidence>
<protein>
    <recommendedName>
        <fullName evidence="7">sphingosine kinase</fullName>
        <ecNumber evidence="7">2.7.1.91</ecNumber>
    </recommendedName>
</protein>
<evidence type="ECO:0000256" key="7">
    <source>
        <dbReference type="ARBA" id="ARBA00044037"/>
    </source>
</evidence>
<keyword evidence="4 9" id="KW-0418">Kinase</keyword>
<evidence type="ECO:0000313" key="11">
    <source>
        <dbReference type="RefSeq" id="XP_011200433.1"/>
    </source>
</evidence>
<dbReference type="Pfam" id="PF00781">
    <property type="entry name" value="DAGK_cat"/>
    <property type="match status" value="1"/>
</dbReference>
<evidence type="ECO:0000256" key="2">
    <source>
        <dbReference type="ARBA" id="ARBA00022679"/>
    </source>
</evidence>
<feature type="domain" description="DAGKc" evidence="8">
    <location>
        <begin position="206"/>
        <end position="354"/>
    </location>
</feature>
<reference evidence="9" key="1">
    <citation type="journal article" date="2014" name="BMC Genomics">
        <title>Characterizing the developmental transcriptome of the oriental fruit fly, Bactrocera dorsalis (Diptera: Tephritidae) through comparative genomic analysis with Drosophila melanogaster utilizing modENCODE datasets.</title>
        <authorList>
            <person name="Geib S.M."/>
            <person name="Calla B."/>
            <person name="Hall B."/>
            <person name="Hou S."/>
            <person name="Manoukis N.C."/>
        </authorList>
    </citation>
    <scope>NUCLEOTIDE SEQUENCE</scope>
    <source>
        <strain evidence="9">Punador</strain>
    </source>
</reference>
<evidence type="ECO:0000313" key="9">
    <source>
        <dbReference type="EMBL" id="JAC39119.1"/>
    </source>
</evidence>
<keyword evidence="10" id="KW-1185">Reference proteome</keyword>
<evidence type="ECO:0000256" key="3">
    <source>
        <dbReference type="ARBA" id="ARBA00022741"/>
    </source>
</evidence>
<keyword evidence="6" id="KW-0472">Membrane</keyword>
<dbReference type="InterPro" id="IPR045540">
    <property type="entry name" value="YegS/DAGK_C"/>
</dbReference>
<keyword evidence="5" id="KW-0067">ATP-binding</keyword>
<evidence type="ECO:0000256" key="1">
    <source>
        <dbReference type="ARBA" id="ARBA00004308"/>
    </source>
</evidence>
<dbReference type="SMART" id="SM00046">
    <property type="entry name" value="DAGKc"/>
    <property type="match status" value="1"/>
</dbReference>
<dbReference type="RefSeq" id="XP_011200433.1">
    <property type="nucleotide sequence ID" value="XM_011202131.3"/>
</dbReference>
<dbReference type="OrthoDB" id="3853857at2759"/>
<keyword evidence="2" id="KW-0808">Transferase</keyword>
<sequence>MSRGKVLKNPCKSFCFIMDPCNLSLDLSDTHFVYDDTAASAVSSPLTPTSSVTKISPTGVIELSEHFYINNKQKAPIPVELKLNGEGIYLRRETGEVDEINEQRIRMDDIIGSSCGPSMKKSHRVSLASCRRIDEESEIEQASKKDISAYLHIYAYIKNEKHSMRRERTVRILRFRSFDTYEENLKVAERWHHAIRINKAALKHELVEKQLLIFLNPKSGSGKGREMFHKQMAPVLKEADVPYELHVTAHYNFAREYVRKHSDLLRSYSGIVVASGDGLFFEVLNGIMEREDWRAITRQLPLGIVPCGSGNGLARSIAYLYNEPYGPKPILYATLTCIAGKLAPMDLVRIDIGKEGKASEMYSFLSVGWGLIVDVDIESEHLRSIGASRFTFWAIRRLISLRTYKGRLSYIRCDRKDGRKAFGTRVSTVSNEERRLPPEVQEFHDIPNTPAGAKEDDFYSTNTGTNRDDEFGDATSLDHMSFHSNADSWHSAVSKRTAYFSLTDQSIRSRRSVLSRLESINLEYESRRPPSTLPSLDLPVPTDTWHTEEGEYVMVHAAYTTHLSADCFFAPESRLNDGIIYLVIVRSGVGRSQLANFLLGMSSGTHLPKEPNKYIEVVPVRAFRIEPSPDREGIMAVDGERVDYGPLQGEVLPGMIKVMVPNGNAID</sequence>
<comment type="subcellular location">
    <subcellularLocation>
        <location evidence="1">Endomembrane system</location>
    </subcellularLocation>
</comment>
<organism evidence="9">
    <name type="scientific">Bactrocera dorsalis</name>
    <name type="common">Oriental fruit fly</name>
    <name type="synonym">Dacus dorsalis</name>
    <dbReference type="NCBI Taxonomy" id="27457"/>
    <lineage>
        <taxon>Eukaryota</taxon>
        <taxon>Metazoa</taxon>
        <taxon>Ecdysozoa</taxon>
        <taxon>Arthropoda</taxon>
        <taxon>Hexapoda</taxon>
        <taxon>Insecta</taxon>
        <taxon>Pterygota</taxon>
        <taxon>Neoptera</taxon>
        <taxon>Endopterygota</taxon>
        <taxon>Diptera</taxon>
        <taxon>Brachycera</taxon>
        <taxon>Muscomorpha</taxon>
        <taxon>Tephritoidea</taxon>
        <taxon>Tephritidae</taxon>
        <taxon>Bactrocera</taxon>
        <taxon>Bactrocera</taxon>
    </lineage>
</organism>
<dbReference type="InterPro" id="IPR016064">
    <property type="entry name" value="NAD/diacylglycerol_kinase_sf"/>
</dbReference>
<keyword evidence="3" id="KW-0547">Nucleotide-binding</keyword>
<dbReference type="GO" id="GO:0012505">
    <property type="term" value="C:endomembrane system"/>
    <property type="evidence" value="ECO:0007669"/>
    <property type="project" value="UniProtKB-SubCell"/>
</dbReference>
<dbReference type="GO" id="GO:0005524">
    <property type="term" value="F:ATP binding"/>
    <property type="evidence" value="ECO:0007669"/>
    <property type="project" value="UniProtKB-KW"/>
</dbReference>
<dbReference type="GO" id="GO:0005737">
    <property type="term" value="C:cytoplasm"/>
    <property type="evidence" value="ECO:0007669"/>
    <property type="project" value="TreeGrafter"/>
</dbReference>
<evidence type="ECO:0000256" key="4">
    <source>
        <dbReference type="ARBA" id="ARBA00022777"/>
    </source>
</evidence>
<accession>A0A034V9B9</accession>